<dbReference type="RefSeq" id="WP_043575377.1">
    <property type="nucleotide sequence ID" value="NZ_CP142381.1"/>
</dbReference>
<reference evidence="3 4" key="1">
    <citation type="submission" date="2021-05" db="EMBL/GenBank/DDBJ databases">
        <title>Draft Whole Genome Sequencing Of Biosensor Chromobacterium violaceum Strain CV026 Reveals A Regulatory RNA In Chromobacterium violaceum Phenotype Regulatory Network.</title>
        <authorList>
            <person name="Hong K.W."/>
            <person name="Chan K.G."/>
            <person name="Chang C.-Y."/>
        </authorList>
    </citation>
    <scope>NUCLEOTIDE SEQUENCE [LARGE SCALE GENOMIC DNA]</scope>
    <source>
        <strain evidence="3 4">ATCC 31532</strain>
    </source>
</reference>
<dbReference type="Proteomes" id="UP000711178">
    <property type="component" value="Unassembled WGS sequence"/>
</dbReference>
<dbReference type="InterPro" id="IPR006660">
    <property type="entry name" value="Arsenate_reductase-like"/>
</dbReference>
<name>A0ABS7F9W9_9NEIS</name>
<evidence type="ECO:0000313" key="4">
    <source>
        <dbReference type="Proteomes" id="UP000711178"/>
    </source>
</evidence>
<dbReference type="EMBL" id="JAHDTB010000002">
    <property type="protein sequence ID" value="MBW8286832.1"/>
    <property type="molecule type" value="Genomic_DNA"/>
</dbReference>
<dbReference type="PROSITE" id="PS51353">
    <property type="entry name" value="ARSC"/>
    <property type="match status" value="1"/>
</dbReference>
<protein>
    <submittedName>
        <fullName evidence="3">Arsenate reductase</fullName>
    </submittedName>
</protein>
<dbReference type="PANTHER" id="PTHR30041">
    <property type="entry name" value="ARSENATE REDUCTASE"/>
    <property type="match status" value="1"/>
</dbReference>
<comment type="similarity">
    <text evidence="1 2">Belongs to the ArsC family.</text>
</comment>
<evidence type="ECO:0000313" key="3">
    <source>
        <dbReference type="EMBL" id="MBW8286832.1"/>
    </source>
</evidence>
<dbReference type="SUPFAM" id="SSF52833">
    <property type="entry name" value="Thioredoxin-like"/>
    <property type="match status" value="1"/>
</dbReference>
<dbReference type="InterPro" id="IPR006504">
    <property type="entry name" value="Tscrpt_reg_Spx/MgsR"/>
</dbReference>
<accession>A0ABS7F9W9</accession>
<keyword evidence="4" id="KW-1185">Reference proteome</keyword>
<proteinExistence type="inferred from homology"/>
<comment type="caution">
    <text evidence="3">The sequence shown here is derived from an EMBL/GenBank/DDBJ whole genome shotgun (WGS) entry which is preliminary data.</text>
</comment>
<dbReference type="PANTHER" id="PTHR30041:SF8">
    <property type="entry name" value="PROTEIN YFFB"/>
    <property type="match status" value="1"/>
</dbReference>
<dbReference type="InterPro" id="IPR036249">
    <property type="entry name" value="Thioredoxin-like_sf"/>
</dbReference>
<gene>
    <name evidence="3" type="ORF">KIF53_04245</name>
</gene>
<dbReference type="CDD" id="cd03035">
    <property type="entry name" value="ArsC_Yffb"/>
    <property type="match status" value="1"/>
</dbReference>
<organism evidence="3 4">
    <name type="scientific">Chromobacterium subtsugae</name>
    <dbReference type="NCBI Taxonomy" id="251747"/>
    <lineage>
        <taxon>Bacteria</taxon>
        <taxon>Pseudomonadati</taxon>
        <taxon>Pseudomonadota</taxon>
        <taxon>Betaproteobacteria</taxon>
        <taxon>Neisseriales</taxon>
        <taxon>Chromobacteriaceae</taxon>
        <taxon>Chromobacterium</taxon>
    </lineage>
</organism>
<dbReference type="GeneID" id="89686993"/>
<dbReference type="Pfam" id="PF03960">
    <property type="entry name" value="ArsC"/>
    <property type="match status" value="1"/>
</dbReference>
<evidence type="ECO:0000256" key="1">
    <source>
        <dbReference type="ARBA" id="ARBA00007198"/>
    </source>
</evidence>
<dbReference type="NCBIfam" id="TIGR01617">
    <property type="entry name" value="arsC_related"/>
    <property type="match status" value="1"/>
</dbReference>
<sequence length="116" mass="12967">MITLYGIPNCSTVKKARQWLADNGIDYTFHDFKKQGIDAERLSAWAEQVPLAKLVNRQGTTWRALPDAAKTAADTRDGAIALMREQTSVIKRPVLEWDGKVGVGFSEADWAERFGK</sequence>
<dbReference type="Gene3D" id="3.40.30.10">
    <property type="entry name" value="Glutaredoxin"/>
    <property type="match status" value="1"/>
</dbReference>
<evidence type="ECO:0000256" key="2">
    <source>
        <dbReference type="PROSITE-ProRule" id="PRU01282"/>
    </source>
</evidence>